<keyword evidence="1" id="KW-0175">Coiled coil</keyword>
<evidence type="ECO:0000313" key="5">
    <source>
        <dbReference type="Proteomes" id="UP000663879"/>
    </source>
</evidence>
<feature type="compositionally biased region" description="Basic residues" evidence="2">
    <location>
        <begin position="109"/>
        <end position="125"/>
    </location>
</feature>
<dbReference type="Proteomes" id="UP000663879">
    <property type="component" value="Unassembled WGS sequence"/>
</dbReference>
<dbReference type="SUPFAM" id="SSF52540">
    <property type="entry name" value="P-loop containing nucleoside triphosphate hydrolases"/>
    <property type="match status" value="2"/>
</dbReference>
<dbReference type="OrthoDB" id="2423195at2759"/>
<feature type="domain" description="AAA+ ATPase" evidence="3">
    <location>
        <begin position="2294"/>
        <end position="2440"/>
    </location>
</feature>
<gene>
    <name evidence="4" type="ORF">OXX778_LOCUS7637</name>
</gene>
<dbReference type="PANTHER" id="PTHR22605:SF16">
    <property type="entry name" value="E3 UBIQUITIN-PROTEIN LIGASE RNF213"/>
    <property type="match status" value="1"/>
</dbReference>
<evidence type="ECO:0000256" key="1">
    <source>
        <dbReference type="SAM" id="Coils"/>
    </source>
</evidence>
<keyword evidence="5" id="KW-1185">Reference proteome</keyword>
<feature type="region of interest" description="Disordered" evidence="2">
    <location>
        <begin position="2566"/>
        <end position="2590"/>
    </location>
</feature>
<organism evidence="4 5">
    <name type="scientific">Brachionus calyciflorus</name>
    <dbReference type="NCBI Taxonomy" id="104777"/>
    <lineage>
        <taxon>Eukaryota</taxon>
        <taxon>Metazoa</taxon>
        <taxon>Spiralia</taxon>
        <taxon>Gnathifera</taxon>
        <taxon>Rotifera</taxon>
        <taxon>Eurotatoria</taxon>
        <taxon>Monogononta</taxon>
        <taxon>Pseudotrocha</taxon>
        <taxon>Ploima</taxon>
        <taxon>Brachionidae</taxon>
        <taxon>Brachionus</taxon>
    </lineage>
</organism>
<feature type="region of interest" description="Disordered" evidence="2">
    <location>
        <begin position="1"/>
        <end position="144"/>
    </location>
</feature>
<feature type="compositionally biased region" description="Low complexity" evidence="2">
    <location>
        <begin position="41"/>
        <end position="54"/>
    </location>
</feature>
<feature type="non-terminal residue" evidence="4">
    <location>
        <position position="2915"/>
    </location>
</feature>
<feature type="domain" description="AAA+ ATPase" evidence="3">
    <location>
        <begin position="2683"/>
        <end position="2849"/>
    </location>
</feature>
<dbReference type="SMART" id="SM00382">
    <property type="entry name" value="AAA"/>
    <property type="match status" value="2"/>
</dbReference>
<evidence type="ECO:0000256" key="2">
    <source>
        <dbReference type="SAM" id="MobiDB-lite"/>
    </source>
</evidence>
<feature type="coiled-coil region" evidence="1">
    <location>
        <begin position="1526"/>
        <end position="1553"/>
    </location>
</feature>
<evidence type="ECO:0000259" key="3">
    <source>
        <dbReference type="SMART" id="SM00382"/>
    </source>
</evidence>
<dbReference type="InterPro" id="IPR027417">
    <property type="entry name" value="P-loop_NTPase"/>
</dbReference>
<feature type="compositionally biased region" description="Basic and acidic residues" evidence="2">
    <location>
        <begin position="126"/>
        <end position="144"/>
    </location>
</feature>
<dbReference type="EMBL" id="CAJNOC010000986">
    <property type="protein sequence ID" value="CAF0824304.1"/>
    <property type="molecule type" value="Genomic_DNA"/>
</dbReference>
<comment type="caution">
    <text evidence="4">The sequence shown here is derived from an EMBL/GenBank/DDBJ whole genome shotgun (WGS) entry which is preliminary data.</text>
</comment>
<evidence type="ECO:0000313" key="4">
    <source>
        <dbReference type="EMBL" id="CAF0824304.1"/>
    </source>
</evidence>
<name>A0A813UB98_9BILA</name>
<feature type="compositionally biased region" description="Basic and acidic residues" evidence="2">
    <location>
        <begin position="55"/>
        <end position="92"/>
    </location>
</feature>
<protein>
    <recommendedName>
        <fullName evidence="3">AAA+ ATPase domain-containing protein</fullName>
    </recommendedName>
</protein>
<dbReference type="GO" id="GO:0004842">
    <property type="term" value="F:ubiquitin-protein transferase activity"/>
    <property type="evidence" value="ECO:0007669"/>
    <property type="project" value="InterPro"/>
</dbReference>
<dbReference type="PANTHER" id="PTHR22605">
    <property type="entry name" value="RZ-TYPE DOMAIN-CONTAINING PROTEIN"/>
    <property type="match status" value="1"/>
</dbReference>
<reference evidence="4" key="1">
    <citation type="submission" date="2021-02" db="EMBL/GenBank/DDBJ databases">
        <authorList>
            <person name="Nowell W R."/>
        </authorList>
    </citation>
    <scope>NUCLEOTIDE SEQUENCE</scope>
    <source>
        <strain evidence="4">Ploen Becks lab</strain>
    </source>
</reference>
<feature type="compositionally biased region" description="Acidic residues" evidence="2">
    <location>
        <begin position="93"/>
        <end position="103"/>
    </location>
</feature>
<dbReference type="InterPro" id="IPR003593">
    <property type="entry name" value="AAA+_ATPase"/>
</dbReference>
<accession>A0A813UB98</accession>
<proteinExistence type="predicted"/>
<feature type="compositionally biased region" description="Acidic residues" evidence="2">
    <location>
        <begin position="2567"/>
        <end position="2589"/>
    </location>
</feature>
<sequence length="2915" mass="340455">MSEKTTNEKPPLASDLNDEANESSSSSIDPYASYDPENDYSHSTSSSNKVTSNSDPKEESKKHDLAEIIEQEKSEINVKKLKADMIDQHSSNDDEITSEDSESPDQKDKYKKNSKHKPIKKNRKDRKNDKRTEENKQLRVKGESKNQTEIALPIFIQKTNNESVREAGEQSRIKVKFHVYVPPEFDVDTKSCSFGIQYSINTDWSNKTFLKMNLSPCAQGYILTGLREFTKKEYDSSNFEYKYVLNVENNSGEVANYYEYFGSYGSNRTLDFKKLNPNIVNMVYDGLMLPPDKDNEGNWAKIKKFFSKKIFRSFYSDDILIKYLDETIEVMLFEISKLEKDDPRINNFKNAMDYLKATFSGILQCYKKIDFETKLKKFIIKFVKLLDSNKKLTIAVSIAILTFLASQSVYFGVCSEIISDLLRVFYFDSNVSVESIFENSTDQNIINILNGFFQRHLIERPESIYLLEFIIKSKINQNSIDHTFYMNNKYFELIKPFMEKLPLYNPDYTKKVFTYLRTNATTILKSIIFPVFLMNSLILIDDLTSVFTMTDILGHFLFLSHQAKNTWSRTDYYRKISSFDDIQNRSINILAHSIDQFLEKSTSSDNNELIVIAKCCCPLLLDFSLKNVFTVNYTTIFLLITKLYTSNGICFLDAENPDNIPVILDAIFERLRKHDSFQDDFFLKNHYSIKLVRNILRNWSLMHQIIEVSNEKISEKIRDFYEKFCLISLRNIHVESLIKLCKLIMDKEIDAHSNVEKEIFEAIKFNLDKMDQKDINSFVVMNSDFNNELVSDLVNEILKTKWPAKENEFAIFNFIFECNNFLKVFVLMDSNVIGNNRIFQEKILQIISLLDSTIIDLMQGSLPVYQLISFKENQKILSELYELFEPRLSKKPWNDRSQTKDFIEKLVEIRMAEVKCFENFISQMKDLEKYLKIFDSTTRELNVDFKDFEHKLKDFTNIKNLLINSFIECFFEKDIILSSGEDFEKIVLKRIYHFDEINKDNLSQIKKFISKSHQCLYLRYFTRKIIQKMKSPVNLKTFLDLVICQADLDFENFGESVKNGTLDLEYFSEELIRVNESLRIGRDHFKNFKIELEKVMKIANMSEKEIEYRFKQIKHYLNLPKIKEISTLLLEIKEHEELTGNFEPLEQISHSLEENVNQVKTLKDITAGSMKLYETLDKLSEVKFVKCLSKYVENFSFIEWLRKNVPNLNSLKLLCEFASESENEGALEVVRVQSLSLVGTAFSPLVYDLKKIASFDQLIEHIKAVFQTFLKNQDLAEKMDAIAKERAWLEDIKDSKGNTEANSLKQAKRINEFGIFDFGLTTNVKKENITLEDVIKVTVPASNNEPKRFYTFTQLRDLQDKLTLVVGKDGEQQKIIGYFEDVFESLILLGDIYISLMHSGNVLFTNWNAIIYNDEKEANTMKINFGIQNHSQNIYASRKNEKTTINSINKAIKFLKKCLEEWLTHVNEKRDQFPNLNHFKISQLVDLRIRLAEFISSQTKFEDHQQFKDLFDLIYNINPNIDVDLLQKANEIALNKNLEIKQNEEENKQLETKPDHADLIDELIELGFDKKLIIQGIKELKEIDKETLTEYCFTHELSAEQVTNPKQQALKVIENSEQIILNIMSDFNGNEDPYDDEEKVDDLEDKFNKIWIRFLEYLDLNFEDYVSLNHLGLVLDYLKQNSTILINRIKPPYLEYNTPNLIICPQDEIINRTLSIYSLSPEQPLPTNEEVLYCNSKTTSEEIELFWKRVMTQESNNDSQKIYCLINVQDLLYDQAVKAQVFYERLISNRDSNSTSRFLVCIICSSEKEDKSVFVTAFNRYRRNVRLEHNSNSNLNKYLKKQFEQKNTPKSLRKIEKDGLNVRVVTSDRAGVGKSLYIQRLIENSKSTIDPKIEYCCISIKKQTLPFEQIFQQFKNFEKKLIKSKNSLPKIFHIDIAFEVWYEVDYFLFNLLCLGSIENLNGKIYRRSSQDLYLIEIMSPKFKNKDDLNEQNLKPLHSILNILPMLNCVNPVQTLSFIKKNNIPENTCPILFDEKILRSDIIQRPCQYLQALSLNQNLDTVRYDQTRILSVIECLELLLKHLENENPSWSEIKHFACFLNTQLIDCENSYYCDPALTSDILPGFKAFVVKFMIQMAHDFALPSLEISDRSALQIRTNYQAEFQLDQLKMRRKWENDPHPYLFFNPDGQTFTFFGFYVDPTRGTLLDSNSNRVLFEDSIRLHQNLIYGINLQNRQILRENVAQLSKLEKIQKLMSVMGIEWATHGLARIRDPDPSYELTMDNLLKILAIYMRLRADIPVIIMGETGCGKTRLCKYMCELQKNPDDINTVENMYLVKVHGGTSAEEIINHVEKAQDLARRNLQKYPGMFTVLFFDEANSTEAIGTIKEIMCDSRINGKPLDKTCSLKIIAACNPYKKHSEDIIKNFEKSGLGFYVDMNETQEKLGDLPMRHLVYRVQPLPASMLPIIWDFGQLNDQVEKLYINQIVSEKFGRKFNHNEINLIVEVLSVSQKFMREQKNECSFVSLRDIQRVLKIIDWFMTKGQIIFAQLKRQNEQSVASRRTSLRIVDSDDDLHDENEDSQDEQDEEEDEIRQDTIENNNENLISSLILALNACYHVGLQSEDSRRDYRRQISTCFPNNINDDFILNEIDKCYEIFLDEIHLPDAIARNQALKENIFMMLICIELKIPLFIIGKPGSSKSLSKTLISQKMQGSDRNNSTILKNFKEAHLITFQCSPLSTSEMILNTFRYCAKYQLERRNDLDRYTSVIVLDEIGLAEASTSMPLKTLHPLLEDGVHFEDNDEKEFMKKINENNRLNESKEDWHRIGFIGISNWVLDPAKMNRGIFVNRNSPSTTELKETVIGICKNDDKVLDKLQNKNLIESLSEAYLKLCEKARSKTREFFGLRDFYSLIKMIYWH</sequence>
<dbReference type="InterPro" id="IPR031248">
    <property type="entry name" value="RNF213"/>
</dbReference>
<dbReference type="Gene3D" id="3.40.50.300">
    <property type="entry name" value="P-loop containing nucleotide triphosphate hydrolases"/>
    <property type="match status" value="2"/>
</dbReference>
<dbReference type="GO" id="GO:0016887">
    <property type="term" value="F:ATP hydrolysis activity"/>
    <property type="evidence" value="ECO:0007669"/>
    <property type="project" value="InterPro"/>
</dbReference>